<evidence type="ECO:0000313" key="3">
    <source>
        <dbReference type="EMBL" id="OGM05960.1"/>
    </source>
</evidence>
<protein>
    <recommendedName>
        <fullName evidence="5">AAA+ ATPase domain-containing protein</fullName>
    </recommendedName>
</protein>
<dbReference type="EMBL" id="MGFH01000087">
    <property type="protein sequence ID" value="OGM05960.1"/>
    <property type="molecule type" value="Genomic_DNA"/>
</dbReference>
<comment type="caution">
    <text evidence="3">The sequence shown here is derived from an EMBL/GenBank/DDBJ whole genome shotgun (WGS) entry which is preliminary data.</text>
</comment>
<dbReference type="Proteomes" id="UP000178735">
    <property type="component" value="Unassembled WGS sequence"/>
</dbReference>
<organism evidence="3 4">
    <name type="scientific">Candidatus Wallbacteria bacterium GWC2_49_35</name>
    <dbReference type="NCBI Taxonomy" id="1817813"/>
    <lineage>
        <taxon>Bacteria</taxon>
        <taxon>Candidatus Walliibacteriota</taxon>
    </lineage>
</organism>
<dbReference type="InterPro" id="IPR011703">
    <property type="entry name" value="ATPase_AAA-3"/>
</dbReference>
<sequence>MNFERSKKIIGALIDNIEKTVKGKREAVTLALTGLLAKSHILIEDIPGIGKTTLAMALARSIDAEFRRIQMTADMLPADILGGLVFNPKSQEFEVRFGPICANIVLCDEINRSTPRTQSALLECMAEGRVTIDRQTHTLSDPFMVVATQNPMEYEGCYMLGESQKDRFIISFKMGYPDYEHEKNIIKTHKDVRINDAEISAVANVEDVLFLQEETAAVAVSDAVLEYVMNIIKETRKDRRVSIGASTRGAIMLKIASCAYALIAGRDHVIFDDVKYLAPYVLAHRIEPASEYALERDIAFNIIRDCVDNIAVN</sequence>
<dbReference type="AlphaFoldDB" id="A0A1F7WT89"/>
<evidence type="ECO:0000259" key="2">
    <source>
        <dbReference type="Pfam" id="PF17863"/>
    </source>
</evidence>
<feature type="domain" description="ChlI/MoxR AAA lid" evidence="2">
    <location>
        <begin position="234"/>
        <end position="289"/>
    </location>
</feature>
<dbReference type="GO" id="GO:0016887">
    <property type="term" value="F:ATP hydrolysis activity"/>
    <property type="evidence" value="ECO:0007669"/>
    <property type="project" value="InterPro"/>
</dbReference>
<dbReference type="SUPFAM" id="SSF52540">
    <property type="entry name" value="P-loop containing nucleoside triphosphate hydrolases"/>
    <property type="match status" value="1"/>
</dbReference>
<evidence type="ECO:0000259" key="1">
    <source>
        <dbReference type="Pfam" id="PF07726"/>
    </source>
</evidence>
<evidence type="ECO:0000313" key="4">
    <source>
        <dbReference type="Proteomes" id="UP000178735"/>
    </source>
</evidence>
<dbReference type="PANTHER" id="PTHR42759:SF5">
    <property type="entry name" value="METHANOL DEHYDROGENASE REGULATOR"/>
    <property type="match status" value="1"/>
</dbReference>
<dbReference type="PANTHER" id="PTHR42759">
    <property type="entry name" value="MOXR FAMILY PROTEIN"/>
    <property type="match status" value="1"/>
</dbReference>
<dbReference type="Gene3D" id="3.40.50.300">
    <property type="entry name" value="P-loop containing nucleotide triphosphate hydrolases"/>
    <property type="match status" value="1"/>
</dbReference>
<dbReference type="Pfam" id="PF07726">
    <property type="entry name" value="AAA_3"/>
    <property type="match status" value="1"/>
</dbReference>
<dbReference type="Gene3D" id="1.10.8.80">
    <property type="entry name" value="Magnesium chelatase subunit I, C-Terminal domain"/>
    <property type="match status" value="1"/>
</dbReference>
<dbReference type="Pfam" id="PF17863">
    <property type="entry name" value="AAA_lid_2"/>
    <property type="match status" value="1"/>
</dbReference>
<accession>A0A1F7WT89</accession>
<evidence type="ECO:0008006" key="5">
    <source>
        <dbReference type="Google" id="ProtNLM"/>
    </source>
</evidence>
<name>A0A1F7WT89_9BACT</name>
<proteinExistence type="predicted"/>
<dbReference type="InterPro" id="IPR027417">
    <property type="entry name" value="P-loop_NTPase"/>
</dbReference>
<reference evidence="3 4" key="1">
    <citation type="journal article" date="2016" name="Nat. Commun.">
        <title>Thousands of microbial genomes shed light on interconnected biogeochemical processes in an aquifer system.</title>
        <authorList>
            <person name="Anantharaman K."/>
            <person name="Brown C.T."/>
            <person name="Hug L.A."/>
            <person name="Sharon I."/>
            <person name="Castelle C.J."/>
            <person name="Probst A.J."/>
            <person name="Thomas B.C."/>
            <person name="Singh A."/>
            <person name="Wilkins M.J."/>
            <person name="Karaoz U."/>
            <person name="Brodie E.L."/>
            <person name="Williams K.H."/>
            <person name="Hubbard S.S."/>
            <person name="Banfield J.F."/>
        </authorList>
    </citation>
    <scope>NUCLEOTIDE SEQUENCE [LARGE SCALE GENOMIC DNA]</scope>
</reference>
<dbReference type="GO" id="GO:0005524">
    <property type="term" value="F:ATP binding"/>
    <property type="evidence" value="ECO:0007669"/>
    <property type="project" value="InterPro"/>
</dbReference>
<gene>
    <name evidence="3" type="ORF">A2008_11300</name>
</gene>
<dbReference type="InterPro" id="IPR041628">
    <property type="entry name" value="ChlI/MoxR_AAA_lid"/>
</dbReference>
<dbReference type="STRING" id="1817813.A2008_11300"/>
<dbReference type="PIRSF" id="PIRSF002849">
    <property type="entry name" value="AAA_ATPase_chaperone_MoxR_prd"/>
    <property type="match status" value="1"/>
</dbReference>
<dbReference type="CDD" id="cd00009">
    <property type="entry name" value="AAA"/>
    <property type="match status" value="1"/>
</dbReference>
<dbReference type="InterPro" id="IPR050764">
    <property type="entry name" value="CbbQ/NirQ/NorQ/GpvN"/>
</dbReference>
<feature type="domain" description="ATPase AAA-3" evidence="1">
    <location>
        <begin position="40"/>
        <end position="170"/>
    </location>
</feature>